<name>A0A813E8R2_POLGL</name>
<protein>
    <submittedName>
        <fullName evidence="1">Uncharacterized protein</fullName>
    </submittedName>
</protein>
<reference evidence="1" key="1">
    <citation type="submission" date="2021-02" db="EMBL/GenBank/DDBJ databases">
        <authorList>
            <person name="Dougan E. K."/>
            <person name="Rhodes N."/>
            <person name="Thang M."/>
            <person name="Chan C."/>
        </authorList>
    </citation>
    <scope>NUCLEOTIDE SEQUENCE</scope>
</reference>
<dbReference type="Proteomes" id="UP000654075">
    <property type="component" value="Unassembled WGS sequence"/>
</dbReference>
<comment type="caution">
    <text evidence="1">The sequence shown here is derived from an EMBL/GenBank/DDBJ whole genome shotgun (WGS) entry which is preliminary data.</text>
</comment>
<gene>
    <name evidence="1" type="ORF">PGLA1383_LOCUS15941</name>
</gene>
<feature type="non-terminal residue" evidence="1">
    <location>
        <position position="69"/>
    </location>
</feature>
<dbReference type="AlphaFoldDB" id="A0A813E8R2"/>
<organism evidence="1 2">
    <name type="scientific">Polarella glacialis</name>
    <name type="common">Dinoflagellate</name>
    <dbReference type="NCBI Taxonomy" id="89957"/>
    <lineage>
        <taxon>Eukaryota</taxon>
        <taxon>Sar</taxon>
        <taxon>Alveolata</taxon>
        <taxon>Dinophyceae</taxon>
        <taxon>Suessiales</taxon>
        <taxon>Suessiaceae</taxon>
        <taxon>Polarella</taxon>
    </lineage>
</organism>
<keyword evidence="2" id="KW-1185">Reference proteome</keyword>
<accession>A0A813E8R2</accession>
<proteinExistence type="predicted"/>
<dbReference type="EMBL" id="CAJNNV010009538">
    <property type="protein sequence ID" value="CAE8597498.1"/>
    <property type="molecule type" value="Genomic_DNA"/>
</dbReference>
<evidence type="ECO:0000313" key="2">
    <source>
        <dbReference type="Proteomes" id="UP000654075"/>
    </source>
</evidence>
<sequence length="69" mass="8066">QSAILSDTWWPAWLKRPSPGVRRVSSHGWRDWGASWGHQQAWPIIPPAEPRRRFWSRKTLFGTLQLSST</sequence>
<evidence type="ECO:0000313" key="1">
    <source>
        <dbReference type="EMBL" id="CAE8597498.1"/>
    </source>
</evidence>